<keyword evidence="2" id="KW-1185">Reference proteome</keyword>
<organism evidence="1 2">
    <name type="scientific">Kluyvera cryocrescens</name>
    <name type="common">Kluyvera citrophila</name>
    <dbReference type="NCBI Taxonomy" id="580"/>
    <lineage>
        <taxon>Bacteria</taxon>
        <taxon>Pseudomonadati</taxon>
        <taxon>Pseudomonadota</taxon>
        <taxon>Gammaproteobacteria</taxon>
        <taxon>Enterobacterales</taxon>
        <taxon>Enterobacteriaceae</taxon>
        <taxon>Kluyvera</taxon>
    </lineage>
</organism>
<gene>
    <name evidence="1" type="ORF">NCTC12993_03542</name>
</gene>
<dbReference type="EMBL" id="CAADJD010000019">
    <property type="protein sequence ID" value="VFS66501.1"/>
    <property type="molecule type" value="Genomic_DNA"/>
</dbReference>
<evidence type="ECO:0000313" key="1">
    <source>
        <dbReference type="EMBL" id="VFS66501.1"/>
    </source>
</evidence>
<sequence>MKSRFATSELGVIRGSFAAYYLRQRFGTDVTLIARASIDELLDAIDNNYIDYILGDLSSLEQALRGSGPFPRLAKSGRADPFQLPDRYLGSTSIIRCTHFWLRYTSFSSYRHQLMTPPPPPQHAIFAE</sequence>
<dbReference type="Proteomes" id="UP000401081">
    <property type="component" value="Unassembled WGS sequence"/>
</dbReference>
<evidence type="ECO:0000313" key="2">
    <source>
        <dbReference type="Proteomes" id="UP000401081"/>
    </source>
</evidence>
<proteinExistence type="predicted"/>
<name>A0A485B0Q0_KLUCR</name>
<accession>A0A485B0Q0</accession>
<dbReference type="SUPFAM" id="SSF53850">
    <property type="entry name" value="Periplasmic binding protein-like II"/>
    <property type="match status" value="1"/>
</dbReference>
<reference evidence="1 2" key="1">
    <citation type="submission" date="2019-03" db="EMBL/GenBank/DDBJ databases">
        <authorList>
            <consortium name="Pathogen Informatics"/>
        </authorList>
    </citation>
    <scope>NUCLEOTIDE SEQUENCE [LARGE SCALE GENOMIC DNA]</scope>
    <source>
        <strain evidence="1 2">NCTC12993</strain>
    </source>
</reference>
<dbReference type="AlphaFoldDB" id="A0A485B0Q0"/>
<dbReference type="Gene3D" id="3.40.190.10">
    <property type="entry name" value="Periplasmic binding protein-like II"/>
    <property type="match status" value="1"/>
</dbReference>
<protein>
    <submittedName>
        <fullName evidence="1">Uncharacterized protein</fullName>
    </submittedName>
</protein>